<comment type="catalytic activity">
    <reaction evidence="7">
        <text>(S)-dihydroorotate + H2O = N-carbamoyl-L-aspartate + H(+)</text>
        <dbReference type="Rhea" id="RHEA:24296"/>
        <dbReference type="ChEBI" id="CHEBI:15377"/>
        <dbReference type="ChEBI" id="CHEBI:15378"/>
        <dbReference type="ChEBI" id="CHEBI:30864"/>
        <dbReference type="ChEBI" id="CHEBI:32814"/>
        <dbReference type="EC" id="3.5.2.3"/>
    </reaction>
</comment>
<comment type="caution">
    <text evidence="7">Lacks conserved residue(s) required for the propagation of feature annotation.</text>
</comment>
<dbReference type="EMBL" id="VTOZ01000007">
    <property type="protein sequence ID" value="TYZ29565.1"/>
    <property type="molecule type" value="Genomic_DNA"/>
</dbReference>
<dbReference type="GO" id="GO:0008270">
    <property type="term" value="F:zinc ion binding"/>
    <property type="evidence" value="ECO:0007669"/>
    <property type="project" value="UniProtKB-UniRule"/>
</dbReference>
<comment type="pathway">
    <text evidence="7">Pyrimidine metabolism; UMP biosynthesis via de novo pathway; (S)-dihydroorotate from bicarbonate: step 3/3.</text>
</comment>
<sequence>MKLLIKGGRVINPAEKFDKIADVLVEDGKIKAIGENLEAAGAEVYDATGKVVTPGLIDLHVHFREPGQEAKEDFESGANAAAAGGFTTVCTMPNTKPAVDDAAMVRSLEKRAEDVAKVHVKIIGAVTKGQEGKELAELGDMIEAGAVAFSDDGHYDQKAKVLLNAFDYLHTFDKVIVNHDEETSLVEDGVMNEGHRSAMLGLKGRPTVAEDIAVARDIMLAEYAGSRVHVAHISSARAVDIVRQAKKRGVRVTCEVTPQHLTMTDECVNLFDTSTKINPPLRAQKDCEALLEGLKDGTIDAIVTDHSPHAQEDKDREYIYAPSGFPGLETSLGIMLTDLYHQGKLDLTTIVSKMTCEPAKVFGMDAGTLAVGKNADITVIDPELTWTVDEKKFYTKGSHSPFIGRELKGKAVLTVVAGKIVMQDGEVL</sequence>
<reference evidence="10 11" key="1">
    <citation type="submission" date="2019-08" db="EMBL/GenBank/DDBJ databases">
        <title>Selenomonas sp. mPRGC5 and Selenomonas sp. mPRGC8 isolated from ruminal fluid of dairy goat (Capra hircus).</title>
        <authorList>
            <person name="Poothong S."/>
            <person name="Nuengjamnong C."/>
            <person name="Tanasupawat S."/>
        </authorList>
    </citation>
    <scope>NUCLEOTIDE SEQUENCE [LARGE SCALE GENOMIC DNA]</scope>
    <source>
        <strain evidence="11">mPRGC8</strain>
    </source>
</reference>
<evidence type="ECO:0000256" key="6">
    <source>
        <dbReference type="ARBA" id="ARBA00022975"/>
    </source>
</evidence>
<dbReference type="UniPathway" id="UPA00070">
    <property type="reaction ID" value="UER00117"/>
</dbReference>
<dbReference type="PANTHER" id="PTHR43668">
    <property type="entry name" value="ALLANTOINASE"/>
    <property type="match status" value="1"/>
</dbReference>
<dbReference type="GO" id="GO:0004151">
    <property type="term" value="F:dihydroorotase activity"/>
    <property type="evidence" value="ECO:0007669"/>
    <property type="project" value="UniProtKB-UniRule"/>
</dbReference>
<evidence type="ECO:0000259" key="8">
    <source>
        <dbReference type="Pfam" id="PF07969"/>
    </source>
</evidence>
<dbReference type="GO" id="GO:0005737">
    <property type="term" value="C:cytoplasm"/>
    <property type="evidence" value="ECO:0007669"/>
    <property type="project" value="TreeGrafter"/>
</dbReference>
<evidence type="ECO:0000259" key="9">
    <source>
        <dbReference type="Pfam" id="PF12890"/>
    </source>
</evidence>
<evidence type="ECO:0000256" key="3">
    <source>
        <dbReference type="ARBA" id="ARBA00022723"/>
    </source>
</evidence>
<feature type="binding site" evidence="7">
    <location>
        <position position="278"/>
    </location>
    <ligand>
        <name>substrate</name>
    </ligand>
</feature>
<gene>
    <name evidence="7" type="primary">pyrC</name>
    <name evidence="10" type="ORF">FZ041_04610</name>
</gene>
<dbReference type="AlphaFoldDB" id="A0A5D6WQV0"/>
<dbReference type="Pfam" id="PF07969">
    <property type="entry name" value="Amidohydro_3"/>
    <property type="match status" value="1"/>
</dbReference>
<dbReference type="SUPFAM" id="SSF51338">
    <property type="entry name" value="Composite domain of metallo-dependent hydrolases"/>
    <property type="match status" value="1"/>
</dbReference>
<dbReference type="HAMAP" id="MF_00220_B">
    <property type="entry name" value="PyrC_classI_B"/>
    <property type="match status" value="1"/>
</dbReference>
<feature type="binding site" evidence="7">
    <location>
        <position position="62"/>
    </location>
    <ligand>
        <name>Zn(2+)</name>
        <dbReference type="ChEBI" id="CHEBI:29105"/>
        <label>1</label>
    </ligand>
</feature>
<dbReference type="Pfam" id="PF12890">
    <property type="entry name" value="DHOase"/>
    <property type="match status" value="1"/>
</dbReference>
<dbReference type="InterPro" id="IPR032466">
    <property type="entry name" value="Metal_Hydrolase"/>
</dbReference>
<proteinExistence type="inferred from homology"/>
<organism evidence="10 11">
    <name type="scientific">Selenomonas caprae</name>
    <dbReference type="NCBI Taxonomy" id="2606905"/>
    <lineage>
        <taxon>Bacteria</taxon>
        <taxon>Bacillati</taxon>
        <taxon>Bacillota</taxon>
        <taxon>Negativicutes</taxon>
        <taxon>Selenomonadales</taxon>
        <taxon>Selenomonadaceae</taxon>
        <taxon>Selenomonas</taxon>
    </lineage>
</organism>
<keyword evidence="11" id="KW-1185">Reference proteome</keyword>
<protein>
    <recommendedName>
        <fullName evidence="7">Dihydroorotase</fullName>
        <shortName evidence="7">DHOase</shortName>
        <ecNumber evidence="7">3.5.2.3</ecNumber>
    </recommendedName>
</protein>
<evidence type="ECO:0000256" key="4">
    <source>
        <dbReference type="ARBA" id="ARBA00022801"/>
    </source>
</evidence>
<comment type="function">
    <text evidence="1 7">Catalyzes the reversible cyclization of carbamoyl aspartate to dihydroorotate.</text>
</comment>
<comment type="cofactor">
    <cofactor evidence="7">
        <name>Zn(2+)</name>
        <dbReference type="ChEBI" id="CHEBI:29105"/>
    </cofactor>
    <text evidence="7">Binds 2 Zn(2+) ions per subunit.</text>
</comment>
<feature type="binding site" evidence="7">
    <location>
        <position position="152"/>
    </location>
    <ligand>
        <name>Zn(2+)</name>
        <dbReference type="ChEBI" id="CHEBI:29105"/>
        <label>2</label>
    </ligand>
</feature>
<feature type="binding site" evidence="7">
    <location>
        <begin position="62"/>
        <end position="64"/>
    </location>
    <ligand>
        <name>substrate</name>
    </ligand>
</feature>
<comment type="caution">
    <text evidence="10">The sequence shown here is derived from an EMBL/GenBank/DDBJ whole genome shotgun (WGS) entry which is preliminary data.</text>
</comment>
<dbReference type="GO" id="GO:0044205">
    <property type="term" value="P:'de novo' UMP biosynthetic process"/>
    <property type="evidence" value="ECO:0007669"/>
    <property type="project" value="UniProtKB-UniRule"/>
</dbReference>
<dbReference type="InterPro" id="IPR011059">
    <property type="entry name" value="Metal-dep_hydrolase_composite"/>
</dbReference>
<feature type="domain" description="Amidohydrolase 3" evidence="8">
    <location>
        <begin position="343"/>
        <end position="421"/>
    </location>
</feature>
<evidence type="ECO:0000313" key="11">
    <source>
        <dbReference type="Proteomes" id="UP000322783"/>
    </source>
</evidence>
<dbReference type="GO" id="GO:0004038">
    <property type="term" value="F:allantoinase activity"/>
    <property type="evidence" value="ECO:0007669"/>
    <property type="project" value="TreeGrafter"/>
</dbReference>
<dbReference type="Proteomes" id="UP000322783">
    <property type="component" value="Unassembled WGS sequence"/>
</dbReference>
<feature type="binding site" evidence="7">
    <location>
        <position position="60"/>
    </location>
    <ligand>
        <name>Zn(2+)</name>
        <dbReference type="ChEBI" id="CHEBI:29105"/>
        <label>1</label>
    </ligand>
</feature>
<dbReference type="PANTHER" id="PTHR43668:SF2">
    <property type="entry name" value="ALLANTOINASE"/>
    <property type="match status" value="1"/>
</dbReference>
<feature type="binding site" evidence="7">
    <location>
        <position position="94"/>
    </location>
    <ligand>
        <name>substrate</name>
    </ligand>
</feature>
<keyword evidence="3 7" id="KW-0479">Metal-binding</keyword>
<dbReference type="Gene3D" id="3.20.20.140">
    <property type="entry name" value="Metal-dependent hydrolases"/>
    <property type="match status" value="1"/>
</dbReference>
<dbReference type="InterPro" id="IPR024403">
    <property type="entry name" value="DHOase_cat"/>
</dbReference>
<evidence type="ECO:0000256" key="2">
    <source>
        <dbReference type="ARBA" id="ARBA00010286"/>
    </source>
</evidence>
<dbReference type="CDD" id="cd01317">
    <property type="entry name" value="DHOase_IIa"/>
    <property type="match status" value="1"/>
</dbReference>
<dbReference type="InterPro" id="IPR050138">
    <property type="entry name" value="DHOase/Allantoinase_Hydrolase"/>
</dbReference>
<feature type="binding site" evidence="7">
    <location>
        <position position="309"/>
    </location>
    <ligand>
        <name>substrate</name>
    </ligand>
</feature>
<dbReference type="InterPro" id="IPR004722">
    <property type="entry name" value="DHOase"/>
</dbReference>
<dbReference type="GO" id="GO:0006145">
    <property type="term" value="P:purine nucleobase catabolic process"/>
    <property type="evidence" value="ECO:0007669"/>
    <property type="project" value="TreeGrafter"/>
</dbReference>
<accession>A0A5D6WQV0</accession>
<name>A0A5D6WQV0_9FIRM</name>
<feature type="binding site" evidence="7">
    <location>
        <position position="152"/>
    </location>
    <ligand>
        <name>Zn(2+)</name>
        <dbReference type="ChEBI" id="CHEBI:29105"/>
        <label>1</label>
    </ligand>
</feature>
<evidence type="ECO:0000256" key="5">
    <source>
        <dbReference type="ARBA" id="ARBA00022833"/>
    </source>
</evidence>
<feature type="active site" evidence="7">
    <location>
        <position position="305"/>
    </location>
</feature>
<feature type="binding site" evidence="7">
    <location>
        <position position="232"/>
    </location>
    <ligand>
        <name>Zn(2+)</name>
        <dbReference type="ChEBI" id="CHEBI:29105"/>
        <label>2</label>
    </ligand>
</feature>
<evidence type="ECO:0000256" key="1">
    <source>
        <dbReference type="ARBA" id="ARBA00002368"/>
    </source>
</evidence>
<dbReference type="EC" id="3.5.2.3" evidence="7"/>
<comment type="similarity">
    <text evidence="2 7">Belongs to the metallo-dependent hydrolases superfamily. DHOase family. Class I DHOase subfamily.</text>
</comment>
<dbReference type="RefSeq" id="WP_149188706.1">
    <property type="nucleotide sequence ID" value="NZ_VTOZ01000007.1"/>
</dbReference>
<feature type="binding site" evidence="7">
    <location>
        <position position="179"/>
    </location>
    <ligand>
        <name>Zn(2+)</name>
        <dbReference type="ChEBI" id="CHEBI:29105"/>
        <label>2</label>
    </ligand>
</feature>
<feature type="domain" description="Dihydroorotase catalytic" evidence="9">
    <location>
        <begin position="49"/>
        <end position="235"/>
    </location>
</feature>
<dbReference type="NCBIfam" id="TIGR00857">
    <property type="entry name" value="pyrC_multi"/>
    <property type="match status" value="1"/>
</dbReference>
<dbReference type="PROSITE" id="PS00482">
    <property type="entry name" value="DIHYDROOROTASE_1"/>
    <property type="match status" value="1"/>
</dbReference>
<dbReference type="InterPro" id="IPR013108">
    <property type="entry name" value="Amidohydro_3"/>
</dbReference>
<feature type="binding site" evidence="7">
    <location>
        <position position="305"/>
    </location>
    <ligand>
        <name>Zn(2+)</name>
        <dbReference type="ChEBI" id="CHEBI:29105"/>
        <label>1</label>
    </ligand>
</feature>
<keyword evidence="6 7" id="KW-0665">Pyrimidine biosynthesis</keyword>
<evidence type="ECO:0000256" key="7">
    <source>
        <dbReference type="HAMAP-Rule" id="MF_00220"/>
    </source>
</evidence>
<dbReference type="InterPro" id="IPR002195">
    <property type="entry name" value="Dihydroorotase_CS"/>
</dbReference>
<evidence type="ECO:0000313" key="10">
    <source>
        <dbReference type="EMBL" id="TYZ29565.1"/>
    </source>
</evidence>
<dbReference type="SUPFAM" id="SSF51556">
    <property type="entry name" value="Metallo-dependent hydrolases"/>
    <property type="match status" value="1"/>
</dbReference>
<keyword evidence="4 7" id="KW-0378">Hydrolase</keyword>
<keyword evidence="5 7" id="KW-0862">Zinc</keyword>